<reference evidence="4" key="1">
    <citation type="journal article" date="2006" name="PLoS Biol.">
        <title>Macronuclear genome sequence of the ciliate Tetrahymena thermophila, a model eukaryote.</title>
        <authorList>
            <person name="Eisen J.A."/>
            <person name="Coyne R.S."/>
            <person name="Wu M."/>
            <person name="Wu D."/>
            <person name="Thiagarajan M."/>
            <person name="Wortman J.R."/>
            <person name="Badger J.H."/>
            <person name="Ren Q."/>
            <person name="Amedeo P."/>
            <person name="Jones K.M."/>
            <person name="Tallon L.J."/>
            <person name="Delcher A.L."/>
            <person name="Salzberg S.L."/>
            <person name="Silva J.C."/>
            <person name="Haas B.J."/>
            <person name="Majoros W.H."/>
            <person name="Farzad M."/>
            <person name="Carlton J.M."/>
            <person name="Smith R.K. Jr."/>
            <person name="Garg J."/>
            <person name="Pearlman R.E."/>
            <person name="Karrer K.M."/>
            <person name="Sun L."/>
            <person name="Manning G."/>
            <person name="Elde N.C."/>
            <person name="Turkewitz A.P."/>
            <person name="Asai D.J."/>
            <person name="Wilkes D.E."/>
            <person name="Wang Y."/>
            <person name="Cai H."/>
            <person name="Collins K."/>
            <person name="Stewart B.A."/>
            <person name="Lee S.R."/>
            <person name="Wilamowska K."/>
            <person name="Weinberg Z."/>
            <person name="Ruzzo W.L."/>
            <person name="Wloga D."/>
            <person name="Gaertig J."/>
            <person name="Frankel J."/>
            <person name="Tsao C.-C."/>
            <person name="Gorovsky M.A."/>
            <person name="Keeling P.J."/>
            <person name="Waller R.F."/>
            <person name="Patron N.J."/>
            <person name="Cherry J.M."/>
            <person name="Stover N.A."/>
            <person name="Krieger C.J."/>
            <person name="del Toro C."/>
            <person name="Ryder H.F."/>
            <person name="Williamson S.C."/>
            <person name="Barbeau R.A."/>
            <person name="Hamilton E.P."/>
            <person name="Orias E."/>
        </authorList>
    </citation>
    <scope>NUCLEOTIDE SEQUENCE [LARGE SCALE GENOMIC DNA]</scope>
    <source>
        <strain evidence="4">SB210</strain>
    </source>
</reference>
<dbReference type="GeneID" id="7834381"/>
<feature type="domain" description="Cyclic nucleotide-binding" evidence="2">
    <location>
        <begin position="288"/>
        <end position="337"/>
    </location>
</feature>
<dbReference type="PANTHER" id="PTHR11635">
    <property type="entry name" value="CAMP-DEPENDENT PROTEIN KINASE REGULATORY CHAIN"/>
    <property type="match status" value="1"/>
</dbReference>
<proteinExistence type="predicted"/>
<dbReference type="GO" id="GO:0030552">
    <property type="term" value="F:cAMP binding"/>
    <property type="evidence" value="ECO:0007669"/>
    <property type="project" value="TreeGrafter"/>
</dbReference>
<dbReference type="CDD" id="cd00038">
    <property type="entry name" value="CAP_ED"/>
    <property type="match status" value="1"/>
</dbReference>
<evidence type="ECO:0000256" key="1">
    <source>
        <dbReference type="SAM" id="MobiDB-lite"/>
    </source>
</evidence>
<accession>I7LXN7</accession>
<dbReference type="InParanoid" id="I7LXN7"/>
<dbReference type="GO" id="GO:0034236">
    <property type="term" value="F:protein kinase A catalytic subunit binding"/>
    <property type="evidence" value="ECO:0007669"/>
    <property type="project" value="TreeGrafter"/>
</dbReference>
<dbReference type="PROSITE" id="PS50042">
    <property type="entry name" value="CNMP_BINDING_3"/>
    <property type="match status" value="2"/>
</dbReference>
<dbReference type="GO" id="GO:0004862">
    <property type="term" value="F:cAMP-dependent protein kinase inhibitor activity"/>
    <property type="evidence" value="ECO:0007669"/>
    <property type="project" value="TreeGrafter"/>
</dbReference>
<protein>
    <submittedName>
        <fullName evidence="3">Cyclic nucleotide-binding domain protein</fullName>
    </submittedName>
</protein>
<dbReference type="Proteomes" id="UP000009168">
    <property type="component" value="Unassembled WGS sequence"/>
</dbReference>
<dbReference type="GO" id="GO:0005829">
    <property type="term" value="C:cytosol"/>
    <property type="evidence" value="ECO:0007669"/>
    <property type="project" value="TreeGrafter"/>
</dbReference>
<evidence type="ECO:0000313" key="4">
    <source>
        <dbReference type="Proteomes" id="UP000009168"/>
    </source>
</evidence>
<gene>
    <name evidence="3" type="ORF">TTHERM_00836700</name>
</gene>
<dbReference type="InterPro" id="IPR050503">
    <property type="entry name" value="cAMP-dep_PK_reg_su-like"/>
</dbReference>
<dbReference type="PANTHER" id="PTHR11635:SF152">
    <property type="entry name" value="CAMP-DEPENDENT PROTEIN KINASE TYPE I REGULATORY SUBUNIT-RELATED"/>
    <property type="match status" value="1"/>
</dbReference>
<name>I7LXN7_TETTS</name>
<organism evidence="3 4">
    <name type="scientific">Tetrahymena thermophila (strain SB210)</name>
    <dbReference type="NCBI Taxonomy" id="312017"/>
    <lineage>
        <taxon>Eukaryota</taxon>
        <taxon>Sar</taxon>
        <taxon>Alveolata</taxon>
        <taxon>Ciliophora</taxon>
        <taxon>Intramacronucleata</taxon>
        <taxon>Oligohymenophorea</taxon>
        <taxon>Hymenostomatida</taxon>
        <taxon>Tetrahymenina</taxon>
        <taxon>Tetrahymenidae</taxon>
        <taxon>Tetrahymena</taxon>
    </lineage>
</organism>
<dbReference type="RefSeq" id="XP_001025243.2">
    <property type="nucleotide sequence ID" value="XM_001025243.2"/>
</dbReference>
<feature type="region of interest" description="Disordered" evidence="1">
    <location>
        <begin position="746"/>
        <end position="772"/>
    </location>
</feature>
<sequence>MSNSNHIEEQITYPNKINSESKNQEDGLERSESEILRIKYEKEINLNKALDLMYKSKRSYQGFIMDIQDRNFVNEQLNQFKFFQDIIQKCRIKTFSDICLEHLNIEIFTEGNILFHKGDSIDKIYIIANGEVVIYSDKSNKELLQDQANFKKNKLKSTSAYDKIFLKKNIRKLEYISQGVLTVKNTNKLRVGDYFGDSRWPKEQKVIQDSVYVACQNLKAITIYKDIFENLIDLALDEKSKKKLSFFKQLLPSSPLLHLVQFIHYVKEKSYKYKEFIFQENEPSPKYLYVINDGEVTIQIHPSEELKKQYRTKVELAILSKFEVFGDEPLLGISRRTDAQCRIKQGASVYYFKAKDLKKQSDLNEYILKLLERNSKLKSEFQQSHLEQIKMMNEEMEKQNELFFKKKETIIDQILTEITTNTQKKTNKNMGLYVDQTIVEQTYDVVPKSVEDKKFFSRTNVFTSHDSKQKQSTIDIDFHKRTRLFSSLSQRQSSLNNSYDNCQSINASLNNKIYNIIQAKNHLEVDNNHNNTSQLTTDNTRNNSQIFRNHFIQNSQTTLSTNSIAQVFDSNQQQNSISLFINNLHRRKSQSVFISHGLKESIFQEQNDEEVLNNFSSIEKMRNVKITNYNKLCDTQRILDVKEKSNSPKNLQQDCQKEEQIVKSQKSLIINTPPSQQKCSQSPSRKSTISPFLTNQQLRQQQLSQNQSYLSNQKHTKYPFMIRMQHIYDKMRIEDQSLDKFNSIQTSRTENQQSAAKQRYIKSQTSGQRSKEPTLYHHQIVSANQSPTNIQFRQINDKNFSNIKNSFFTKKQQNKLKNLIFSGDNLQNQEENNQKSKEIANIFKQSYQLDQNDLPLLNLYRIQHKQSIKHHSEQKSKSQQPKKRIPNVNLIKKIDKEDKFLPTFYLDYSFM</sequence>
<feature type="region of interest" description="Disordered" evidence="1">
    <location>
        <begin position="1"/>
        <end position="28"/>
    </location>
</feature>
<dbReference type="KEGG" id="tet:TTHERM_00836700"/>
<dbReference type="InterPro" id="IPR014710">
    <property type="entry name" value="RmlC-like_jellyroll"/>
</dbReference>
<dbReference type="AlphaFoldDB" id="I7LXN7"/>
<evidence type="ECO:0000313" key="3">
    <source>
        <dbReference type="EMBL" id="EAS04998.2"/>
    </source>
</evidence>
<feature type="compositionally biased region" description="Polar residues" evidence="1">
    <location>
        <begin position="12"/>
        <end position="21"/>
    </location>
</feature>
<feature type="region of interest" description="Disordered" evidence="1">
    <location>
        <begin position="865"/>
        <end position="886"/>
    </location>
</feature>
<dbReference type="InterPro" id="IPR018490">
    <property type="entry name" value="cNMP-bd_dom_sf"/>
</dbReference>
<dbReference type="EMBL" id="GG662429">
    <property type="protein sequence ID" value="EAS04998.2"/>
    <property type="molecule type" value="Genomic_DNA"/>
</dbReference>
<dbReference type="GO" id="GO:0005952">
    <property type="term" value="C:cAMP-dependent protein kinase complex"/>
    <property type="evidence" value="ECO:0007669"/>
    <property type="project" value="InterPro"/>
</dbReference>
<dbReference type="InterPro" id="IPR000595">
    <property type="entry name" value="cNMP-bd_dom"/>
</dbReference>
<keyword evidence="4" id="KW-1185">Reference proteome</keyword>
<feature type="compositionally biased region" description="Polar residues" evidence="1">
    <location>
        <begin position="746"/>
        <end position="768"/>
    </location>
</feature>
<dbReference type="SUPFAM" id="SSF51206">
    <property type="entry name" value="cAMP-binding domain-like"/>
    <property type="match status" value="2"/>
</dbReference>
<dbReference type="Gene3D" id="2.60.120.10">
    <property type="entry name" value="Jelly Rolls"/>
    <property type="match status" value="2"/>
</dbReference>
<feature type="domain" description="Cyclic nucleotide-binding" evidence="2">
    <location>
        <begin position="82"/>
        <end position="142"/>
    </location>
</feature>
<evidence type="ECO:0000259" key="2">
    <source>
        <dbReference type="PROSITE" id="PS50042"/>
    </source>
</evidence>